<gene>
    <name evidence="1" type="ORF">S12H4_48945</name>
</gene>
<name>X1UX64_9ZZZZ</name>
<proteinExistence type="predicted"/>
<dbReference type="EMBL" id="BARW01030646">
    <property type="protein sequence ID" value="GAJ08192.1"/>
    <property type="molecule type" value="Genomic_DNA"/>
</dbReference>
<sequence length="66" mass="7783">GPFINANIDWVILGAETGKRKGKIVPKKEWIENIVNYCKWNNIPVYLKDSLKDIYPEKIKMFPNYK</sequence>
<dbReference type="AlphaFoldDB" id="X1UX64"/>
<reference evidence="1" key="1">
    <citation type="journal article" date="2014" name="Front. Microbiol.">
        <title>High frequency of phylogenetically diverse reductive dehalogenase-homologous genes in deep subseafloor sedimentary metagenomes.</title>
        <authorList>
            <person name="Kawai M."/>
            <person name="Futagami T."/>
            <person name="Toyoda A."/>
            <person name="Takaki Y."/>
            <person name="Nishi S."/>
            <person name="Hori S."/>
            <person name="Arai W."/>
            <person name="Tsubouchi T."/>
            <person name="Morono Y."/>
            <person name="Uchiyama I."/>
            <person name="Ito T."/>
            <person name="Fujiyama A."/>
            <person name="Inagaki F."/>
            <person name="Takami H."/>
        </authorList>
    </citation>
    <scope>NUCLEOTIDE SEQUENCE</scope>
    <source>
        <strain evidence="1">Expedition CK06-06</strain>
    </source>
</reference>
<comment type="caution">
    <text evidence="1">The sequence shown here is derived from an EMBL/GenBank/DDBJ whole genome shotgun (WGS) entry which is preliminary data.</text>
</comment>
<accession>X1UX64</accession>
<protein>
    <submittedName>
        <fullName evidence="1">Uncharacterized protein</fullName>
    </submittedName>
</protein>
<feature type="non-terminal residue" evidence="1">
    <location>
        <position position="1"/>
    </location>
</feature>
<organism evidence="1">
    <name type="scientific">marine sediment metagenome</name>
    <dbReference type="NCBI Taxonomy" id="412755"/>
    <lineage>
        <taxon>unclassified sequences</taxon>
        <taxon>metagenomes</taxon>
        <taxon>ecological metagenomes</taxon>
    </lineage>
</organism>
<evidence type="ECO:0000313" key="1">
    <source>
        <dbReference type="EMBL" id="GAJ08192.1"/>
    </source>
</evidence>